<dbReference type="GO" id="GO:0005576">
    <property type="term" value="C:extracellular region"/>
    <property type="evidence" value="ECO:0007669"/>
    <property type="project" value="UniProtKB-SubCell"/>
</dbReference>
<dbReference type="AlphaFoldDB" id="A0A7J7J6B2"/>
<evidence type="ECO:0000256" key="2">
    <source>
        <dbReference type="ARBA" id="ARBA00022525"/>
    </source>
</evidence>
<feature type="chain" id="PRO_5033594726" description="TGF-beta family profile domain-containing protein" evidence="5">
    <location>
        <begin position="17"/>
        <end position="154"/>
    </location>
</feature>
<evidence type="ECO:0000313" key="9">
    <source>
        <dbReference type="Proteomes" id="UP000593567"/>
    </source>
</evidence>
<dbReference type="GO" id="GO:0008083">
    <property type="term" value="F:growth factor activity"/>
    <property type="evidence" value="ECO:0007669"/>
    <property type="project" value="UniProtKB-KW"/>
</dbReference>
<keyword evidence="2" id="KW-0964">Secreted</keyword>
<reference evidence="7 9" key="2">
    <citation type="submission" date="2020-06" db="EMBL/GenBank/DDBJ databases">
        <title>Draft genome of Bugula neritina, a colonial animal packing powerful symbionts and potential medicines.</title>
        <authorList>
            <person name="Rayko M."/>
        </authorList>
    </citation>
    <scope>NUCLEOTIDE SEQUENCE [LARGE SCALE GENOMIC DNA]</scope>
    <source>
        <strain evidence="7">Kwan_BN1</strain>
    </source>
</reference>
<evidence type="ECO:0000313" key="8">
    <source>
        <dbReference type="EMBL" id="KAF6021568.1"/>
    </source>
</evidence>
<reference evidence="7 9" key="1">
    <citation type="submission" date="2019-09" db="EMBL/GenBank/DDBJ databases">
        <authorList>
            <person name="Raiko M."/>
            <person name="Komissarov A."/>
            <person name="Rhodes A."/>
            <person name="Kliver S."/>
            <person name="Lim-Fong G."/>
            <person name="Kwan J."/>
            <person name="O'Brien S.J."/>
            <person name="Lopez J.V."/>
        </authorList>
    </citation>
    <scope>NUCLEOTIDE SEQUENCE [LARGE SCALE GENOMIC DNA]</scope>
    <source>
        <strain evidence="7">Kwan_BN1</strain>
    </source>
</reference>
<keyword evidence="9" id="KW-1185">Reference proteome</keyword>
<feature type="compositionally biased region" description="Basic and acidic residues" evidence="4">
    <location>
        <begin position="45"/>
        <end position="54"/>
    </location>
</feature>
<evidence type="ECO:0000256" key="3">
    <source>
        <dbReference type="RuleBase" id="RU000354"/>
    </source>
</evidence>
<proteinExistence type="inferred from homology"/>
<keyword evidence="5" id="KW-0732">Signal</keyword>
<evidence type="ECO:0000313" key="7">
    <source>
        <dbReference type="EMBL" id="KAF6021565.1"/>
    </source>
</evidence>
<dbReference type="Proteomes" id="UP000593567">
    <property type="component" value="Unassembled WGS sequence"/>
</dbReference>
<comment type="similarity">
    <text evidence="3">Belongs to the TGF-beta family.</text>
</comment>
<organism evidence="7 9">
    <name type="scientific">Bugula neritina</name>
    <name type="common">Brown bryozoan</name>
    <name type="synonym">Sertularia neritina</name>
    <dbReference type="NCBI Taxonomy" id="10212"/>
    <lineage>
        <taxon>Eukaryota</taxon>
        <taxon>Metazoa</taxon>
        <taxon>Spiralia</taxon>
        <taxon>Lophotrochozoa</taxon>
        <taxon>Bryozoa</taxon>
        <taxon>Gymnolaemata</taxon>
        <taxon>Cheilostomatida</taxon>
        <taxon>Flustrina</taxon>
        <taxon>Buguloidea</taxon>
        <taxon>Bugulidae</taxon>
        <taxon>Bugula</taxon>
    </lineage>
</organism>
<dbReference type="SMART" id="SM00204">
    <property type="entry name" value="TGFB"/>
    <property type="match status" value="1"/>
</dbReference>
<dbReference type="EMBL" id="VXIV02003003">
    <property type="protein sequence ID" value="KAF6021568.1"/>
    <property type="molecule type" value="Genomic_DNA"/>
</dbReference>
<sequence>MFLIVFIVMGDQITACLPTPAKAGKAARAKASPKDDLAASLESIPHVETRTREPRENPFPDFCEEGQTSCCLHPLAKRPSELKLPYIFPPAIPLNYCQGHCRLEGSVHAQLLNKGSSCCHATEFEPIKVTYYDGNGVLKSEWLEGAVATKCACS</sequence>
<evidence type="ECO:0000256" key="5">
    <source>
        <dbReference type="SAM" id="SignalP"/>
    </source>
</evidence>
<dbReference type="SUPFAM" id="SSF57501">
    <property type="entry name" value="Cystine-knot cytokines"/>
    <property type="match status" value="1"/>
</dbReference>
<feature type="domain" description="TGF-beta family profile" evidence="6">
    <location>
        <begin position="50"/>
        <end position="154"/>
    </location>
</feature>
<dbReference type="EMBL" id="VXIV02003003">
    <property type="protein sequence ID" value="KAF6021565.1"/>
    <property type="molecule type" value="Genomic_DNA"/>
</dbReference>
<evidence type="ECO:0000259" key="6">
    <source>
        <dbReference type="PROSITE" id="PS51362"/>
    </source>
</evidence>
<feature type="signal peptide" evidence="5">
    <location>
        <begin position="1"/>
        <end position="16"/>
    </location>
</feature>
<comment type="subcellular location">
    <subcellularLocation>
        <location evidence="1">Secreted</location>
    </subcellularLocation>
</comment>
<dbReference type="Gene3D" id="2.10.90.10">
    <property type="entry name" value="Cystine-knot cytokines"/>
    <property type="match status" value="1"/>
</dbReference>
<evidence type="ECO:0000256" key="1">
    <source>
        <dbReference type="ARBA" id="ARBA00004613"/>
    </source>
</evidence>
<name>A0A7J7J6B2_BUGNE</name>
<gene>
    <name evidence="7" type="ORF">EB796_020123</name>
    <name evidence="8" type="ORF">EB796_020126</name>
</gene>
<dbReference type="InterPro" id="IPR029034">
    <property type="entry name" value="Cystine-knot_cytokine"/>
</dbReference>
<feature type="region of interest" description="Disordered" evidence="4">
    <location>
        <begin position="34"/>
        <end position="54"/>
    </location>
</feature>
<keyword evidence="3" id="KW-0339">Growth factor</keyword>
<evidence type="ECO:0000256" key="4">
    <source>
        <dbReference type="SAM" id="MobiDB-lite"/>
    </source>
</evidence>
<protein>
    <recommendedName>
        <fullName evidence="6">TGF-beta family profile domain-containing protein</fullName>
    </recommendedName>
</protein>
<comment type="caution">
    <text evidence="7">The sequence shown here is derived from an EMBL/GenBank/DDBJ whole genome shotgun (WGS) entry which is preliminary data.</text>
</comment>
<dbReference type="OrthoDB" id="5948587at2759"/>
<dbReference type="PROSITE" id="PS51362">
    <property type="entry name" value="TGF_BETA_2"/>
    <property type="match status" value="1"/>
</dbReference>
<dbReference type="Pfam" id="PF00019">
    <property type="entry name" value="TGF_beta"/>
    <property type="match status" value="1"/>
</dbReference>
<dbReference type="InterPro" id="IPR001839">
    <property type="entry name" value="TGF-b_C"/>
</dbReference>
<accession>A0A7J7J6B2</accession>